<keyword evidence="1" id="KW-0614">Plasmid</keyword>
<accession>A0A482ETK4</accession>
<proteinExistence type="predicted"/>
<dbReference type="EMBL" id="MK356558">
    <property type="protein sequence ID" value="QBM91543.1"/>
    <property type="molecule type" value="Genomic_DNA"/>
</dbReference>
<dbReference type="AlphaFoldDB" id="A0A482ETK4"/>
<reference evidence="1" key="1">
    <citation type="submission" date="2019-01" db="EMBL/GenBank/DDBJ databases">
        <title>Salmonella strain 1423 plasmid sequences.</title>
        <authorList>
            <person name="Chen K."/>
            <person name="Chen S."/>
        </authorList>
    </citation>
    <scope>NUCLEOTIDE SEQUENCE</scope>
    <source>
        <strain evidence="1">Sa1423</strain>
        <plasmid evidence="1">pSa1423-160k</plasmid>
    </source>
</reference>
<gene>
    <name evidence="1" type="ORF">NNIBIDOC_00217</name>
</gene>
<evidence type="ECO:0000313" key="1">
    <source>
        <dbReference type="EMBL" id="QBM91543.1"/>
    </source>
</evidence>
<geneLocation type="plasmid" evidence="1">
    <name>pSa1423-160k</name>
</geneLocation>
<protein>
    <submittedName>
        <fullName evidence="1">Uncharacterized protein</fullName>
    </submittedName>
</protein>
<organism evidence="1">
    <name type="scientific">Salmonella sp</name>
    <dbReference type="NCBI Taxonomy" id="599"/>
    <lineage>
        <taxon>Bacteria</taxon>
        <taxon>Pseudomonadati</taxon>
        <taxon>Pseudomonadota</taxon>
        <taxon>Gammaproteobacteria</taxon>
        <taxon>Enterobacterales</taxon>
        <taxon>Enterobacteriaceae</taxon>
        <taxon>Salmonella</taxon>
    </lineage>
</organism>
<sequence>MDIPLDFKLSDAQQFAVSDLILSSVDGLSLSMQPSHKKECRITRLTILTRLCLLMLRNGFCVLCTQQDTLYKGKRYSILMTMSKLRVDYGADKRTT</sequence>
<name>A0A482ETK4_SALSP</name>